<evidence type="ECO:0000256" key="5">
    <source>
        <dbReference type="SAM" id="SignalP"/>
    </source>
</evidence>
<feature type="signal peptide" evidence="5">
    <location>
        <begin position="1"/>
        <end position="29"/>
    </location>
</feature>
<dbReference type="EMBL" id="JAKGAS010000006">
    <property type="protein sequence ID" value="MCF2948869.1"/>
    <property type="molecule type" value="Genomic_DNA"/>
</dbReference>
<keyword evidence="8" id="KW-0808">Transferase</keyword>
<dbReference type="Gene3D" id="2.170.130.10">
    <property type="entry name" value="TonB-dependent receptor, plug domain"/>
    <property type="match status" value="1"/>
</dbReference>
<feature type="domain" description="TonB-dependent receptor plug" evidence="7">
    <location>
        <begin position="57"/>
        <end position="168"/>
    </location>
</feature>
<evidence type="ECO:0000256" key="1">
    <source>
        <dbReference type="ARBA" id="ARBA00004442"/>
    </source>
</evidence>
<organism evidence="8 9">
    <name type="scientific">Paraglaciecola algarum</name>
    <dbReference type="NCBI Taxonomy" id="3050085"/>
    <lineage>
        <taxon>Bacteria</taxon>
        <taxon>Pseudomonadati</taxon>
        <taxon>Pseudomonadota</taxon>
        <taxon>Gammaproteobacteria</taxon>
        <taxon>Alteromonadales</taxon>
        <taxon>Alteromonadaceae</taxon>
        <taxon>Paraglaciecola</taxon>
    </lineage>
</organism>
<feature type="domain" description="TonB-dependent receptor-like beta-barrel" evidence="6">
    <location>
        <begin position="467"/>
        <end position="967"/>
    </location>
</feature>
<keyword evidence="2 4" id="KW-0472">Membrane</keyword>
<keyword evidence="5" id="KW-0732">Signal</keyword>
<dbReference type="Gene3D" id="2.40.170.20">
    <property type="entry name" value="TonB-dependent receptor, beta-barrel domain"/>
    <property type="match status" value="1"/>
</dbReference>
<evidence type="ECO:0000259" key="6">
    <source>
        <dbReference type="Pfam" id="PF00593"/>
    </source>
</evidence>
<dbReference type="Pfam" id="PF00593">
    <property type="entry name" value="TonB_dep_Rec_b-barrel"/>
    <property type="match status" value="1"/>
</dbReference>
<keyword evidence="3" id="KW-0998">Cell outer membrane</keyword>
<evidence type="ECO:0000256" key="2">
    <source>
        <dbReference type="ARBA" id="ARBA00023136"/>
    </source>
</evidence>
<comment type="similarity">
    <text evidence="4">Belongs to the TonB-dependent receptor family.</text>
</comment>
<evidence type="ECO:0000256" key="4">
    <source>
        <dbReference type="RuleBase" id="RU003357"/>
    </source>
</evidence>
<protein>
    <submittedName>
        <fullName evidence="8">TonB-dependent receptor</fullName>
    </submittedName>
</protein>
<dbReference type="InterPro" id="IPR036942">
    <property type="entry name" value="Beta-barrel_TonB_sf"/>
</dbReference>
<comment type="subcellular location">
    <subcellularLocation>
        <location evidence="1 4">Cell outer membrane</location>
    </subcellularLocation>
</comment>
<accession>A0ABS9D7H3</accession>
<dbReference type="InterPro" id="IPR012910">
    <property type="entry name" value="Plug_dom"/>
</dbReference>
<proteinExistence type="inferred from homology"/>
<dbReference type="SUPFAM" id="SSF56935">
    <property type="entry name" value="Porins"/>
    <property type="match status" value="1"/>
</dbReference>
<dbReference type="InterPro" id="IPR037066">
    <property type="entry name" value="Plug_dom_sf"/>
</dbReference>
<dbReference type="InterPro" id="IPR000531">
    <property type="entry name" value="Beta-barrel_TonB"/>
</dbReference>
<dbReference type="GO" id="GO:0016740">
    <property type="term" value="F:transferase activity"/>
    <property type="evidence" value="ECO:0007669"/>
    <property type="project" value="UniProtKB-KW"/>
</dbReference>
<evidence type="ECO:0000259" key="7">
    <source>
        <dbReference type="Pfam" id="PF07715"/>
    </source>
</evidence>
<keyword evidence="8" id="KW-0675">Receptor</keyword>
<comment type="caution">
    <text evidence="8">The sequence shown here is derived from an EMBL/GenBank/DDBJ whole genome shotgun (WGS) entry which is preliminary data.</text>
</comment>
<sequence length="1000" mass="109840">MRVKPLTKTTLATSLALILGSTSYLPLHAIAQEAEADVEVISVVGIRSSIRESTRMKRDAMGVVDAISAEDIGKFPDTNLAESLQRITGVSISRNNGEGSKVTIRGFGADKNMVTLNGRMLPTGGTFGEAQGTSRAFDFANLASESVRSLEVFKTGKANITTGGIGGTVNINTTKPIMGDAGFKANVGAKGVYDSTNRVGSDITPELSGIFSFSDDDNEFAISLSVSHQKRNSGNTSADVSDWRMGTYEAESTLDLVPGGKIINEPAEGQLYAIANSLSYNFADNTRVRDNAQLTLQYRPSDKILATVDYTYAQNDLESSKGQKGAWSNKFYDEVVFDTDQDIATAVLISEPLSGTKDNTFQQQHEHQTNTLKSLGVNLEYEVNDRLTLNFDAHDSSMDSVPGASYGGSNLRFWMAAPVGKHQIMDFTQTLPRTEIQIDDSVKGNNDGIYNKEDLGSQMMFVFYSSQETSIQQFKFDGEYEFDEGVFEFGIDHRASELKQQHSRNRYFLGRWGVSNPRDIPTDLVEDFNILNEFDEYDTNSYDQVGFKAKDLVALGMWAADEYNKPFGISPVLDQNHRVTEDMTAAYFQFSVNAELSGMPVNILTGMRYETTDVTSYSDIRLPTSLDWTENNDFLLERDDEVSPFAVDTSYDHLLPSLDFDIGLTDEIKARFSYSQTISRASYGQLRSGVSGMTATGPTLDGGTARASASNPSLVPLQSNNFDVSIEYYMNDTNYVSLGFFEKRVDNFIGTEQIEEEHFGLRDVTNGPRAKAAAKALGAIGEAVTEDSLFVMTAVLDNPADFPNGAADYRTDAQDPTFSTDVSGKYDLFANSSDPFYKFLTSRPVNNKSANIHGVELAGQYFFGESGFGLAANYTIVRGDVGFDNLLLGESQFALTGLSDTANLVVIYEQDGLQARVAYNWRDDYLAGTSMGSARSSVNVEAHGQLDMNVSYQIDDHLSLFAEAINLAEEGSRTYGRSTLHVWQTTDLGARYQVGARYKF</sequence>
<dbReference type="PANTHER" id="PTHR40980:SF3">
    <property type="entry name" value="TONB-DEPENDENT RECEPTOR-LIKE BETA-BARREL DOMAIN-CONTAINING PROTEIN"/>
    <property type="match status" value="1"/>
</dbReference>
<evidence type="ECO:0000313" key="9">
    <source>
        <dbReference type="Proteomes" id="UP001521137"/>
    </source>
</evidence>
<gene>
    <name evidence="8" type="ORF">L0668_12180</name>
</gene>
<feature type="chain" id="PRO_5046112597" evidence="5">
    <location>
        <begin position="30"/>
        <end position="1000"/>
    </location>
</feature>
<dbReference type="NCBIfam" id="TIGR01782">
    <property type="entry name" value="TonB-Xanth-Caul"/>
    <property type="match status" value="1"/>
</dbReference>
<dbReference type="PANTHER" id="PTHR40980">
    <property type="entry name" value="PLUG DOMAIN-CONTAINING PROTEIN"/>
    <property type="match status" value="1"/>
</dbReference>
<dbReference type="RefSeq" id="WP_235312909.1">
    <property type="nucleotide sequence ID" value="NZ_JAKGAS010000006.1"/>
</dbReference>
<evidence type="ECO:0000313" key="8">
    <source>
        <dbReference type="EMBL" id="MCF2948869.1"/>
    </source>
</evidence>
<keyword evidence="9" id="KW-1185">Reference proteome</keyword>
<dbReference type="InterPro" id="IPR010104">
    <property type="entry name" value="TonB_rcpt_bac"/>
</dbReference>
<dbReference type="Proteomes" id="UP001521137">
    <property type="component" value="Unassembled WGS sequence"/>
</dbReference>
<dbReference type="Pfam" id="PF07715">
    <property type="entry name" value="Plug"/>
    <property type="match status" value="1"/>
</dbReference>
<reference evidence="8 9" key="1">
    <citation type="submission" date="2022-01" db="EMBL/GenBank/DDBJ databases">
        <title>Paraglaciecola sp. G1-23.</title>
        <authorList>
            <person name="Jin M.S."/>
            <person name="Han D.M."/>
            <person name="Kim H.M."/>
            <person name="Jeon C.O."/>
        </authorList>
    </citation>
    <scope>NUCLEOTIDE SEQUENCE [LARGE SCALE GENOMIC DNA]</scope>
    <source>
        <strain evidence="8 9">G1-23</strain>
    </source>
</reference>
<name>A0ABS9D7H3_9ALTE</name>
<evidence type="ECO:0000256" key="3">
    <source>
        <dbReference type="ARBA" id="ARBA00023237"/>
    </source>
</evidence>
<keyword evidence="4" id="KW-0798">TonB box</keyword>